<dbReference type="PANTHER" id="PTHR24024:SF18">
    <property type="entry name" value="SHORT-CHAIN COLLAGEN C4-LIKE"/>
    <property type="match status" value="1"/>
</dbReference>
<dbReference type="HOGENOM" id="CLU_056628_2_1_1"/>
<dbReference type="GO" id="GO:0005615">
    <property type="term" value="C:extracellular space"/>
    <property type="evidence" value="ECO:0007669"/>
    <property type="project" value="TreeGrafter"/>
</dbReference>
<sequence>MNRAFQNFTHAMRVSMAEFKEKTEADIRMIKENKHGNGGVVFTRWGKKTCPSNAELVHSGYVGGSLYNNRGAAVEPLCLPREPEWGVYRDGTDGQKAYIYGAEYQTNTLPGYMRNFHDHDVPCAVCLIPKKSIVKMFPAKKTCYEGWTLEYKGYLMAGYFNHPAATTYTCIDEHPDTIQGGRRDENGYLFYQVEAICGSLKCPPYARGRELVCAVCSKD</sequence>
<keyword evidence="1" id="KW-0176">Collagen</keyword>
<evidence type="ECO:0000313" key="1">
    <source>
        <dbReference type="EMBL" id="EKC26819.1"/>
    </source>
</evidence>
<gene>
    <name evidence="1" type="ORF">CGI_10013857</name>
</gene>
<dbReference type="EMBL" id="JH817916">
    <property type="protein sequence ID" value="EKC26819.1"/>
    <property type="molecule type" value="Genomic_DNA"/>
</dbReference>
<dbReference type="AlphaFoldDB" id="K1Q6A9"/>
<dbReference type="GO" id="GO:0005581">
    <property type="term" value="C:collagen trimer"/>
    <property type="evidence" value="ECO:0007669"/>
    <property type="project" value="UniProtKB-KW"/>
</dbReference>
<reference evidence="1" key="1">
    <citation type="journal article" date="2012" name="Nature">
        <title>The oyster genome reveals stress adaptation and complexity of shell formation.</title>
        <authorList>
            <person name="Zhang G."/>
            <person name="Fang X."/>
            <person name="Guo X."/>
            <person name="Li L."/>
            <person name="Luo R."/>
            <person name="Xu F."/>
            <person name="Yang P."/>
            <person name="Zhang L."/>
            <person name="Wang X."/>
            <person name="Qi H."/>
            <person name="Xiong Z."/>
            <person name="Que H."/>
            <person name="Xie Y."/>
            <person name="Holland P.W."/>
            <person name="Paps J."/>
            <person name="Zhu Y."/>
            <person name="Wu F."/>
            <person name="Chen Y."/>
            <person name="Wang J."/>
            <person name="Peng C."/>
            <person name="Meng J."/>
            <person name="Yang L."/>
            <person name="Liu J."/>
            <person name="Wen B."/>
            <person name="Zhang N."/>
            <person name="Huang Z."/>
            <person name="Zhu Q."/>
            <person name="Feng Y."/>
            <person name="Mount A."/>
            <person name="Hedgecock D."/>
            <person name="Xu Z."/>
            <person name="Liu Y."/>
            <person name="Domazet-Loso T."/>
            <person name="Du Y."/>
            <person name="Sun X."/>
            <person name="Zhang S."/>
            <person name="Liu B."/>
            <person name="Cheng P."/>
            <person name="Jiang X."/>
            <person name="Li J."/>
            <person name="Fan D."/>
            <person name="Wang W."/>
            <person name="Fu W."/>
            <person name="Wang T."/>
            <person name="Wang B."/>
            <person name="Zhang J."/>
            <person name="Peng Z."/>
            <person name="Li Y."/>
            <person name="Li N."/>
            <person name="Wang J."/>
            <person name="Chen M."/>
            <person name="He Y."/>
            <person name="Tan F."/>
            <person name="Song X."/>
            <person name="Zheng Q."/>
            <person name="Huang R."/>
            <person name="Yang H."/>
            <person name="Du X."/>
            <person name="Chen L."/>
            <person name="Yang M."/>
            <person name="Gaffney P.M."/>
            <person name="Wang S."/>
            <person name="Luo L."/>
            <person name="She Z."/>
            <person name="Ming Y."/>
            <person name="Huang W."/>
            <person name="Zhang S."/>
            <person name="Huang B."/>
            <person name="Zhang Y."/>
            <person name="Qu T."/>
            <person name="Ni P."/>
            <person name="Miao G."/>
            <person name="Wang J."/>
            <person name="Wang Q."/>
            <person name="Steinberg C.E."/>
            <person name="Wang H."/>
            <person name="Li N."/>
            <person name="Qian L."/>
            <person name="Zhang G."/>
            <person name="Li Y."/>
            <person name="Yang H."/>
            <person name="Liu X."/>
            <person name="Wang J."/>
            <person name="Yin Y."/>
            <person name="Wang J."/>
        </authorList>
    </citation>
    <scope>NUCLEOTIDE SEQUENCE [LARGE SCALE GENOMIC DNA]</scope>
    <source>
        <strain evidence="1">05x7-T-G4-1.051#20</strain>
    </source>
</reference>
<dbReference type="PANTHER" id="PTHR24024">
    <property type="entry name" value="PULMONARY SURFACTANT-ASSOCIATED PROTEIN A"/>
    <property type="match status" value="1"/>
</dbReference>
<name>K1Q6A9_MAGGI</name>
<dbReference type="InterPro" id="IPR051077">
    <property type="entry name" value="Ca-dependent_lectin"/>
</dbReference>
<protein>
    <submittedName>
        <fullName evidence="1">Short-chain collagen C4</fullName>
    </submittedName>
</protein>
<accession>K1Q6A9</accession>
<proteinExistence type="predicted"/>
<organism evidence="1">
    <name type="scientific">Magallana gigas</name>
    <name type="common">Pacific oyster</name>
    <name type="synonym">Crassostrea gigas</name>
    <dbReference type="NCBI Taxonomy" id="29159"/>
    <lineage>
        <taxon>Eukaryota</taxon>
        <taxon>Metazoa</taxon>
        <taxon>Spiralia</taxon>
        <taxon>Lophotrochozoa</taxon>
        <taxon>Mollusca</taxon>
        <taxon>Bivalvia</taxon>
        <taxon>Autobranchia</taxon>
        <taxon>Pteriomorphia</taxon>
        <taxon>Ostreida</taxon>
        <taxon>Ostreoidea</taxon>
        <taxon>Ostreidae</taxon>
        <taxon>Magallana</taxon>
    </lineage>
</organism>
<dbReference type="InParanoid" id="K1Q6A9"/>